<proteinExistence type="predicted"/>
<evidence type="ECO:0000313" key="7">
    <source>
        <dbReference type="EMBL" id="MBW4431175.1"/>
    </source>
</evidence>
<sequence>MRGTILNFSIQTNQGVISGDDGKRYEFSGSDWKLSTVPEQGIRVDFDTDGSKALAIYSDPTASQQIKTPKSRVSAGLLAILLGGFGVHYFYLGAWGWGLISILFCWTYIPAIVALVFGVHYLVISDEEFKGILRKSREPFSSCW</sequence>
<dbReference type="EMBL" id="JAHHHW010000055">
    <property type="protein sequence ID" value="MBW4431175.1"/>
    <property type="molecule type" value="Genomic_DNA"/>
</dbReference>
<reference evidence="7" key="1">
    <citation type="submission" date="2021-05" db="EMBL/GenBank/DDBJ databases">
        <authorList>
            <person name="Pietrasiak N."/>
            <person name="Ward R."/>
            <person name="Stajich J.E."/>
            <person name="Kurbessoian T."/>
        </authorList>
    </citation>
    <scope>NUCLEOTIDE SEQUENCE</scope>
    <source>
        <strain evidence="7">HA4357-MV3</strain>
    </source>
</reference>
<dbReference type="AlphaFoldDB" id="A0A9E3LSQ7"/>
<keyword evidence="3 5" id="KW-1133">Transmembrane helix</keyword>
<organism evidence="7 8">
    <name type="scientific">Pelatocladus maniniholoensis HA4357-MV3</name>
    <dbReference type="NCBI Taxonomy" id="1117104"/>
    <lineage>
        <taxon>Bacteria</taxon>
        <taxon>Bacillati</taxon>
        <taxon>Cyanobacteriota</taxon>
        <taxon>Cyanophyceae</taxon>
        <taxon>Nostocales</taxon>
        <taxon>Nostocaceae</taxon>
        <taxon>Pelatocladus</taxon>
    </lineage>
</organism>
<comment type="subcellular location">
    <subcellularLocation>
        <location evidence="1">Membrane</location>
        <topology evidence="1">Multi-pass membrane protein</topology>
    </subcellularLocation>
</comment>
<evidence type="ECO:0000256" key="1">
    <source>
        <dbReference type="ARBA" id="ARBA00004141"/>
    </source>
</evidence>
<evidence type="ECO:0000256" key="3">
    <source>
        <dbReference type="ARBA" id="ARBA00022989"/>
    </source>
</evidence>
<evidence type="ECO:0000256" key="2">
    <source>
        <dbReference type="ARBA" id="ARBA00022692"/>
    </source>
</evidence>
<feature type="transmembrane region" description="Helical" evidence="5">
    <location>
        <begin position="73"/>
        <end position="91"/>
    </location>
</feature>
<dbReference type="InterPro" id="IPR007829">
    <property type="entry name" value="TM2"/>
</dbReference>
<dbReference type="Pfam" id="PF05154">
    <property type="entry name" value="TM2"/>
    <property type="match status" value="1"/>
</dbReference>
<reference evidence="7" key="2">
    <citation type="journal article" date="2022" name="Microbiol. Resour. Announc.">
        <title>Metagenome Sequencing to Explore Phylogenomics of Terrestrial Cyanobacteria.</title>
        <authorList>
            <person name="Ward R.D."/>
            <person name="Stajich J.E."/>
            <person name="Johansen J.R."/>
            <person name="Huntemann M."/>
            <person name="Clum A."/>
            <person name="Foster B."/>
            <person name="Foster B."/>
            <person name="Roux S."/>
            <person name="Palaniappan K."/>
            <person name="Varghese N."/>
            <person name="Mukherjee S."/>
            <person name="Reddy T.B.K."/>
            <person name="Daum C."/>
            <person name="Copeland A."/>
            <person name="Chen I.A."/>
            <person name="Ivanova N.N."/>
            <person name="Kyrpides N.C."/>
            <person name="Shapiro N."/>
            <person name="Eloe-Fadrosh E.A."/>
            <person name="Pietrasiak N."/>
        </authorList>
    </citation>
    <scope>NUCLEOTIDE SEQUENCE</scope>
    <source>
        <strain evidence="7">HA4357-MV3</strain>
    </source>
</reference>
<protein>
    <submittedName>
        <fullName evidence="7">TM2 domain-containing protein</fullName>
    </submittedName>
</protein>
<dbReference type="Proteomes" id="UP000813215">
    <property type="component" value="Unassembled WGS sequence"/>
</dbReference>
<feature type="transmembrane region" description="Helical" evidence="5">
    <location>
        <begin position="97"/>
        <end position="124"/>
    </location>
</feature>
<gene>
    <name evidence="7" type="ORF">KME28_05415</name>
</gene>
<keyword evidence="4 5" id="KW-0472">Membrane</keyword>
<evidence type="ECO:0000256" key="5">
    <source>
        <dbReference type="SAM" id="Phobius"/>
    </source>
</evidence>
<dbReference type="GO" id="GO:0016020">
    <property type="term" value="C:membrane"/>
    <property type="evidence" value="ECO:0007669"/>
    <property type="project" value="UniProtKB-SubCell"/>
</dbReference>
<accession>A0A9E3LSQ7</accession>
<feature type="domain" description="TM2" evidence="6">
    <location>
        <begin position="69"/>
        <end position="116"/>
    </location>
</feature>
<evidence type="ECO:0000256" key="4">
    <source>
        <dbReference type="ARBA" id="ARBA00023136"/>
    </source>
</evidence>
<keyword evidence="2 5" id="KW-0812">Transmembrane</keyword>
<evidence type="ECO:0000313" key="8">
    <source>
        <dbReference type="Proteomes" id="UP000813215"/>
    </source>
</evidence>
<evidence type="ECO:0000259" key="6">
    <source>
        <dbReference type="Pfam" id="PF05154"/>
    </source>
</evidence>
<comment type="caution">
    <text evidence="7">The sequence shown here is derived from an EMBL/GenBank/DDBJ whole genome shotgun (WGS) entry which is preliminary data.</text>
</comment>
<name>A0A9E3LSQ7_9NOST</name>